<dbReference type="OrthoDB" id="5874663at2"/>
<evidence type="ECO:0000256" key="2">
    <source>
        <dbReference type="ARBA" id="ARBA00007703"/>
    </source>
</evidence>
<reference evidence="4" key="1">
    <citation type="journal article" date="2015" name="BMC Genomics">
        <title>Genome mining reveals unlocked bioactive potential of marine Gram-negative bacteria.</title>
        <authorList>
            <person name="Machado H."/>
            <person name="Sonnenschein E.C."/>
            <person name="Melchiorsen J."/>
            <person name="Gram L."/>
        </authorList>
    </citation>
    <scope>NUCLEOTIDE SEQUENCE</scope>
    <source>
        <strain evidence="4">S2052</strain>
    </source>
</reference>
<keyword evidence="3" id="KW-1005">Bacterial flagellum biogenesis</keyword>
<comment type="similarity">
    <text evidence="2">Belongs to the FlgN family.</text>
</comment>
<evidence type="ECO:0000256" key="3">
    <source>
        <dbReference type="ARBA" id="ARBA00022795"/>
    </source>
</evidence>
<dbReference type="RefSeq" id="WP_045985016.1">
    <property type="nucleotide sequence ID" value="NZ_CP016556.1"/>
</dbReference>
<name>A0A837GC61_9VIBR</name>
<dbReference type="SUPFAM" id="SSF140566">
    <property type="entry name" value="FlgN-like"/>
    <property type="match status" value="1"/>
</dbReference>
<accession>A0A837GC61</accession>
<evidence type="ECO:0000256" key="1">
    <source>
        <dbReference type="ARBA" id="ARBA00002397"/>
    </source>
</evidence>
<dbReference type="InterPro" id="IPR007809">
    <property type="entry name" value="FlgN-like"/>
</dbReference>
<comment type="caution">
    <text evidence="4">The sequence shown here is derived from an EMBL/GenBank/DDBJ whole genome shotgun (WGS) entry which is preliminary data.</text>
</comment>
<protein>
    <submittedName>
        <fullName evidence="4">LfgN</fullName>
    </submittedName>
</protein>
<comment type="function">
    <text evidence="1">Required for the efficient initiation of filament assembly.</text>
</comment>
<sequence length="147" mass="16690">MASETSRMIQRFLTSIGDDIKSYRQLATLLQEQKSLYLSFDAAKLNQNLAEQKPLLRKLDLHASERSQTMKALRLTSDQAGISKLFSVLPPSLSGKVHAQWRELESLVKQCHALNQENGHSSASFHELMCHVTQPSQHTYEEQPSLR</sequence>
<dbReference type="GO" id="GO:0044780">
    <property type="term" value="P:bacterial-type flagellum assembly"/>
    <property type="evidence" value="ECO:0007669"/>
    <property type="project" value="InterPro"/>
</dbReference>
<dbReference type="EMBL" id="JXXR01000001">
    <property type="protein sequence ID" value="KJY78208.1"/>
    <property type="molecule type" value="Genomic_DNA"/>
</dbReference>
<organism evidence="4">
    <name type="scientific">Vibrio coralliilyticus</name>
    <dbReference type="NCBI Taxonomy" id="190893"/>
    <lineage>
        <taxon>Bacteria</taxon>
        <taxon>Pseudomonadati</taxon>
        <taxon>Pseudomonadota</taxon>
        <taxon>Gammaproteobacteria</taxon>
        <taxon>Vibrionales</taxon>
        <taxon>Vibrionaceae</taxon>
        <taxon>Vibrio</taxon>
    </lineage>
</organism>
<evidence type="ECO:0000313" key="4">
    <source>
        <dbReference type="EMBL" id="KJY78208.1"/>
    </source>
</evidence>
<gene>
    <name evidence="4" type="ORF">TW71_04060</name>
</gene>
<dbReference type="InterPro" id="IPR036679">
    <property type="entry name" value="FlgN-like_sf"/>
</dbReference>
<dbReference type="Gene3D" id="1.20.58.300">
    <property type="entry name" value="FlgN-like"/>
    <property type="match status" value="1"/>
</dbReference>
<proteinExistence type="inferred from homology"/>
<dbReference type="Pfam" id="PF05130">
    <property type="entry name" value="FlgN"/>
    <property type="match status" value="1"/>
</dbReference>
<dbReference type="AlphaFoldDB" id="A0A837GC61"/>